<dbReference type="InterPro" id="IPR020845">
    <property type="entry name" value="AMP-binding_CS"/>
</dbReference>
<organism evidence="8 9">
    <name type="scientific">Actinokineospora xionganensis</name>
    <dbReference type="NCBI Taxonomy" id="2684470"/>
    <lineage>
        <taxon>Bacteria</taxon>
        <taxon>Bacillati</taxon>
        <taxon>Actinomycetota</taxon>
        <taxon>Actinomycetes</taxon>
        <taxon>Pseudonocardiales</taxon>
        <taxon>Pseudonocardiaceae</taxon>
        <taxon>Actinokineospora</taxon>
    </lineage>
</organism>
<keyword evidence="4" id="KW-0067">ATP-binding</keyword>
<dbReference type="EMBL" id="JABVED010000001">
    <property type="protein sequence ID" value="MBC6445865.1"/>
    <property type="molecule type" value="Genomic_DNA"/>
</dbReference>
<dbReference type="InterPro" id="IPR000873">
    <property type="entry name" value="AMP-dep_synth/lig_dom"/>
</dbReference>
<feature type="domain" description="AMP-binding enzyme C-terminal" evidence="7">
    <location>
        <begin position="492"/>
        <end position="569"/>
    </location>
</feature>
<evidence type="ECO:0000256" key="5">
    <source>
        <dbReference type="ARBA" id="ARBA00022990"/>
    </source>
</evidence>
<gene>
    <name evidence="8" type="primary">acsA</name>
    <name evidence="8" type="ORF">GPZ80_01605</name>
</gene>
<sequence length="593" mass="64373">MQQTTSSHWAPITKPRDVREQSNLTDYARACRAFDWGAARAELSGLPGGGLNIAYEAVDRHVAAGRGEVTALRWIDRHDQVTDISYADLAERTNRFANLLRTLGVGRGERVFTLLGRVPELYVAVLGTLKAGCVLAPLFSAFGPEPIRQRMRLGGAAVLVTTPALYWKKIAPIKDDLPGLRHVLLVNPDPLPGEATLAEQLAGSSPDFTVEPTSPQDMALLHFTSGTTGQPKAAVHVHEAVVAHHSTAKHALDLRAGDVFWCTADPGWVTGMSYGIIAPLTIGATVVSDEGEFDTRRWYRVLSEQKVTVWYTAPTALRMLMRHSADIAGEYDLSALRYVASVGEPLNPEAVIWGRDVLGLPVHDNWWQTETGAIMISNFRAEEVRPGSMGRPLPGVTAAVLRRGPDGRAQITHGKVREVAEPGEVGELALRPGWPSMFRGYLDEPARYAACFADGWYLTGDLARRDADGYYWFVGRADDVIKSAGHLVGPFEVESALMAHPAVAEAGVIGKPDPVAGELVKAFVSLRPGFEPTEQLRGELLAFGRRALGAVAPKEIAFDDALPHTRSGKVMRRLLKARELGTPEGDLSTLESA</sequence>
<dbReference type="InterPro" id="IPR025110">
    <property type="entry name" value="AMP-bd_C"/>
</dbReference>
<name>A0ABR7KZJ5_9PSEU</name>
<reference evidence="8 9" key="1">
    <citation type="submission" date="2020-06" db="EMBL/GenBank/DDBJ databases">
        <title>Actinokineospora xiongansis sp. nov., isolated from soil of Baiyangdian.</title>
        <authorList>
            <person name="Zhang X."/>
        </authorList>
    </citation>
    <scope>NUCLEOTIDE SEQUENCE [LARGE SCALE GENOMIC DNA]</scope>
    <source>
        <strain evidence="8 9">HBU206404</strain>
    </source>
</reference>
<dbReference type="Gene3D" id="3.30.300.30">
    <property type="match status" value="1"/>
</dbReference>
<evidence type="ECO:0000256" key="4">
    <source>
        <dbReference type="ARBA" id="ARBA00022840"/>
    </source>
</evidence>
<evidence type="ECO:0000256" key="2">
    <source>
        <dbReference type="ARBA" id="ARBA00022598"/>
    </source>
</evidence>
<evidence type="ECO:0000259" key="7">
    <source>
        <dbReference type="Pfam" id="PF13193"/>
    </source>
</evidence>
<protein>
    <recommendedName>
        <fullName evidence="1">acetate--CoA ligase</fullName>
        <ecNumber evidence="1">6.2.1.1</ecNumber>
    </recommendedName>
</protein>
<keyword evidence="2 8" id="KW-0436">Ligase</keyword>
<dbReference type="PROSITE" id="PS00455">
    <property type="entry name" value="AMP_BINDING"/>
    <property type="match status" value="1"/>
</dbReference>
<evidence type="ECO:0000256" key="1">
    <source>
        <dbReference type="ARBA" id="ARBA00013275"/>
    </source>
</evidence>
<accession>A0ABR7KZJ5</accession>
<dbReference type="Pfam" id="PF13193">
    <property type="entry name" value="AMP-binding_C"/>
    <property type="match status" value="1"/>
</dbReference>
<dbReference type="PANTHER" id="PTHR24095">
    <property type="entry name" value="ACETYL-COENZYME A SYNTHETASE"/>
    <property type="match status" value="1"/>
</dbReference>
<evidence type="ECO:0000256" key="3">
    <source>
        <dbReference type="ARBA" id="ARBA00022741"/>
    </source>
</evidence>
<dbReference type="EC" id="6.2.1.1" evidence="1"/>
<proteinExistence type="predicted"/>
<dbReference type="NCBIfam" id="NF003313">
    <property type="entry name" value="PRK04319.1"/>
    <property type="match status" value="1"/>
</dbReference>
<evidence type="ECO:0000259" key="6">
    <source>
        <dbReference type="Pfam" id="PF00501"/>
    </source>
</evidence>
<dbReference type="Pfam" id="PF00501">
    <property type="entry name" value="AMP-binding"/>
    <property type="match status" value="1"/>
</dbReference>
<feature type="domain" description="AMP-dependent synthetase/ligase" evidence="6">
    <location>
        <begin position="61"/>
        <end position="442"/>
    </location>
</feature>
<comment type="caution">
    <text evidence="8">The sequence shown here is derived from an EMBL/GenBank/DDBJ whole genome shotgun (WGS) entry which is preliminary data.</text>
</comment>
<keyword evidence="5" id="KW-0007">Acetylation</keyword>
<keyword evidence="9" id="KW-1185">Reference proteome</keyword>
<dbReference type="RefSeq" id="WP_187217920.1">
    <property type="nucleotide sequence ID" value="NZ_JABVED010000001.1"/>
</dbReference>
<dbReference type="SUPFAM" id="SSF56801">
    <property type="entry name" value="Acetyl-CoA synthetase-like"/>
    <property type="match status" value="1"/>
</dbReference>
<evidence type="ECO:0000313" key="9">
    <source>
        <dbReference type="Proteomes" id="UP000734823"/>
    </source>
</evidence>
<dbReference type="Gene3D" id="3.40.50.12780">
    <property type="entry name" value="N-terminal domain of ligase-like"/>
    <property type="match status" value="1"/>
</dbReference>
<dbReference type="InterPro" id="IPR045851">
    <property type="entry name" value="AMP-bd_C_sf"/>
</dbReference>
<dbReference type="GO" id="GO:0003987">
    <property type="term" value="F:acetate-CoA ligase activity"/>
    <property type="evidence" value="ECO:0007669"/>
    <property type="project" value="UniProtKB-EC"/>
</dbReference>
<dbReference type="Proteomes" id="UP000734823">
    <property type="component" value="Unassembled WGS sequence"/>
</dbReference>
<evidence type="ECO:0000313" key="8">
    <source>
        <dbReference type="EMBL" id="MBC6445865.1"/>
    </source>
</evidence>
<dbReference type="InterPro" id="IPR042099">
    <property type="entry name" value="ANL_N_sf"/>
</dbReference>
<dbReference type="PANTHER" id="PTHR24095:SF14">
    <property type="entry name" value="ACETYL-COENZYME A SYNTHETASE 1"/>
    <property type="match status" value="1"/>
</dbReference>
<keyword evidence="3" id="KW-0547">Nucleotide-binding</keyword>